<dbReference type="InterPro" id="IPR050266">
    <property type="entry name" value="AB_hydrolase_sf"/>
</dbReference>
<dbReference type="Proteomes" id="UP001218218">
    <property type="component" value="Unassembled WGS sequence"/>
</dbReference>
<evidence type="ECO:0000313" key="3">
    <source>
        <dbReference type="Proteomes" id="UP001218218"/>
    </source>
</evidence>
<dbReference type="EMBL" id="JARIHO010000007">
    <property type="protein sequence ID" value="KAJ7358402.1"/>
    <property type="molecule type" value="Genomic_DNA"/>
</dbReference>
<protein>
    <submittedName>
        <fullName evidence="2">Alpha/Beta hydrolase protein</fullName>
    </submittedName>
</protein>
<dbReference type="GO" id="GO:0047372">
    <property type="term" value="F:monoacylglycerol lipase activity"/>
    <property type="evidence" value="ECO:0007669"/>
    <property type="project" value="TreeGrafter"/>
</dbReference>
<dbReference type="InterPro" id="IPR000639">
    <property type="entry name" value="Epox_hydrolase-like"/>
</dbReference>
<accession>A0AAD7AH08</accession>
<reference evidence="2" key="1">
    <citation type="submission" date="2023-03" db="EMBL/GenBank/DDBJ databases">
        <title>Massive genome expansion in bonnet fungi (Mycena s.s.) driven by repeated elements and novel gene families across ecological guilds.</title>
        <authorList>
            <consortium name="Lawrence Berkeley National Laboratory"/>
            <person name="Harder C.B."/>
            <person name="Miyauchi S."/>
            <person name="Viragh M."/>
            <person name="Kuo A."/>
            <person name="Thoen E."/>
            <person name="Andreopoulos B."/>
            <person name="Lu D."/>
            <person name="Skrede I."/>
            <person name="Drula E."/>
            <person name="Henrissat B."/>
            <person name="Morin E."/>
            <person name="Kohler A."/>
            <person name="Barry K."/>
            <person name="LaButti K."/>
            <person name="Morin E."/>
            <person name="Salamov A."/>
            <person name="Lipzen A."/>
            <person name="Mereny Z."/>
            <person name="Hegedus B."/>
            <person name="Baldrian P."/>
            <person name="Stursova M."/>
            <person name="Weitz H."/>
            <person name="Taylor A."/>
            <person name="Grigoriev I.V."/>
            <person name="Nagy L.G."/>
            <person name="Martin F."/>
            <person name="Kauserud H."/>
        </authorList>
    </citation>
    <scope>NUCLEOTIDE SEQUENCE</scope>
    <source>
        <strain evidence="2">CBHHK002</strain>
    </source>
</reference>
<comment type="caution">
    <text evidence="2">The sequence shown here is derived from an EMBL/GenBank/DDBJ whole genome shotgun (WGS) entry which is preliminary data.</text>
</comment>
<dbReference type="PRINTS" id="PR00111">
    <property type="entry name" value="ABHYDROLASE"/>
</dbReference>
<dbReference type="InterPro" id="IPR029058">
    <property type="entry name" value="AB_hydrolase_fold"/>
</dbReference>
<dbReference type="InterPro" id="IPR000073">
    <property type="entry name" value="AB_hydrolase_1"/>
</dbReference>
<dbReference type="GO" id="GO:0046464">
    <property type="term" value="P:acylglycerol catabolic process"/>
    <property type="evidence" value="ECO:0007669"/>
    <property type="project" value="TreeGrafter"/>
</dbReference>
<proteinExistence type="predicted"/>
<dbReference type="AlphaFoldDB" id="A0AAD7AH08"/>
<keyword evidence="3" id="KW-1185">Reference proteome</keyword>
<gene>
    <name evidence="2" type="ORF">DFH08DRAFT_921902</name>
</gene>
<sequence length="339" mass="36904">MATAILNTVTGSESFAYTISTPKDASARNIVQGLPTILLLHPVYIASVIFHPIYADSRLRRFNLVAMDLRGHGGTSATAEDTYDSAVAAQDVLKLMETLKISTCHLVGVSMGASAALQMAILAPEKVLSLFMLSPPPVTEPVEGLEGRQEIANYWVQALQNSDDIDHTLLGDSVFGGLQLTFNNIETPLIKALTAATFKACRHNWSGENLHVIDTVTVKYYRNQPPLCEIALRRIRCPVALVHCSEDLVYPEPCAQELLAVFHDANIEVSLHSLEGAPHLGNVTHCDETNTLLYNFVLDHSLDQDLPPIPSSVQSPFEAELVALGLTDGDYDLVDSESD</sequence>
<evidence type="ECO:0000313" key="2">
    <source>
        <dbReference type="EMBL" id="KAJ7358402.1"/>
    </source>
</evidence>
<dbReference type="SUPFAM" id="SSF53474">
    <property type="entry name" value="alpha/beta-Hydrolases"/>
    <property type="match status" value="1"/>
</dbReference>
<dbReference type="PANTHER" id="PTHR43798">
    <property type="entry name" value="MONOACYLGLYCEROL LIPASE"/>
    <property type="match status" value="1"/>
</dbReference>
<dbReference type="Pfam" id="PF00561">
    <property type="entry name" value="Abhydrolase_1"/>
    <property type="match status" value="1"/>
</dbReference>
<dbReference type="Gene3D" id="3.40.50.1820">
    <property type="entry name" value="alpha/beta hydrolase"/>
    <property type="match status" value="1"/>
</dbReference>
<dbReference type="PANTHER" id="PTHR43798:SF5">
    <property type="entry name" value="MONOACYLGLYCEROL LIPASE ABHD6"/>
    <property type="match status" value="1"/>
</dbReference>
<keyword evidence="2" id="KW-0378">Hydrolase</keyword>
<feature type="domain" description="AB hydrolase-1" evidence="1">
    <location>
        <begin position="35"/>
        <end position="166"/>
    </location>
</feature>
<name>A0AAD7AH08_9AGAR</name>
<evidence type="ECO:0000259" key="1">
    <source>
        <dbReference type="Pfam" id="PF00561"/>
    </source>
</evidence>
<organism evidence="2 3">
    <name type="scientific">Mycena albidolilacea</name>
    <dbReference type="NCBI Taxonomy" id="1033008"/>
    <lineage>
        <taxon>Eukaryota</taxon>
        <taxon>Fungi</taxon>
        <taxon>Dikarya</taxon>
        <taxon>Basidiomycota</taxon>
        <taxon>Agaricomycotina</taxon>
        <taxon>Agaricomycetes</taxon>
        <taxon>Agaricomycetidae</taxon>
        <taxon>Agaricales</taxon>
        <taxon>Marasmiineae</taxon>
        <taxon>Mycenaceae</taxon>
        <taxon>Mycena</taxon>
    </lineage>
</organism>
<dbReference type="PRINTS" id="PR00412">
    <property type="entry name" value="EPOXHYDRLASE"/>
</dbReference>
<dbReference type="GO" id="GO:0016020">
    <property type="term" value="C:membrane"/>
    <property type="evidence" value="ECO:0007669"/>
    <property type="project" value="TreeGrafter"/>
</dbReference>